<accession>A0ABU3WXP5</accession>
<dbReference type="HAMAP" id="MF_01419">
    <property type="entry name" value="GPH_hydrolase_arch"/>
    <property type="match status" value="1"/>
</dbReference>
<feature type="active site" description="Nucleophile" evidence="5">
    <location>
        <position position="8"/>
    </location>
</feature>
<evidence type="ECO:0000256" key="5">
    <source>
        <dbReference type="HAMAP-Rule" id="MF_01419"/>
    </source>
</evidence>
<evidence type="ECO:0000256" key="2">
    <source>
        <dbReference type="ARBA" id="ARBA00022801"/>
    </source>
</evidence>
<dbReference type="SFLD" id="SFLDS00003">
    <property type="entry name" value="Haloacid_Dehalogenase"/>
    <property type="match status" value="1"/>
</dbReference>
<feature type="binding site" evidence="5">
    <location>
        <position position="10"/>
    </location>
    <ligand>
        <name>Mg(2+)</name>
        <dbReference type="ChEBI" id="CHEBI:18420"/>
    </ligand>
</feature>
<dbReference type="SUPFAM" id="SSF56784">
    <property type="entry name" value="HAD-like"/>
    <property type="match status" value="1"/>
</dbReference>
<dbReference type="PANTHER" id="PTHR10000:SF8">
    <property type="entry name" value="HAD SUPERFAMILY HYDROLASE-LIKE, TYPE 3"/>
    <property type="match status" value="1"/>
</dbReference>
<feature type="binding site" evidence="5">
    <location>
        <position position="8"/>
    </location>
    <ligand>
        <name>Mg(2+)</name>
        <dbReference type="ChEBI" id="CHEBI:18420"/>
    </ligand>
</feature>
<sequence>MLKALVTDVDGTITDQRRRINTGAVEAIRTLVDAGVEVVLASGNTVCFMDGLCKMVGTDGTIIGENGGVYRREFPGTLRIAGDKDASTGAFEVLRDYFADKGTDLELFSAQYRFADVAFARNIDPDEARAVIRDRHLPVRLLDTGFAIHLQALGVNKGTALRELAGEMGILPSEMMAIGDSENDIEMLEVAGVGVAVANAPAPTRSAADWVSERTYGDGFVEAVKKYYPDLFIRSRLTTI</sequence>
<comment type="catalytic activity">
    <reaction evidence="5">
        <text>2-phosphoglycolate + H2O = glycolate + phosphate</text>
        <dbReference type="Rhea" id="RHEA:14369"/>
        <dbReference type="ChEBI" id="CHEBI:15377"/>
        <dbReference type="ChEBI" id="CHEBI:29805"/>
        <dbReference type="ChEBI" id="CHEBI:43474"/>
        <dbReference type="ChEBI" id="CHEBI:58033"/>
        <dbReference type="EC" id="3.1.3.18"/>
    </reaction>
</comment>
<dbReference type="NCBIfam" id="NF002245">
    <property type="entry name" value="PRK01158.1"/>
    <property type="match status" value="1"/>
</dbReference>
<evidence type="ECO:0000256" key="4">
    <source>
        <dbReference type="ARBA" id="ARBA00023277"/>
    </source>
</evidence>
<dbReference type="InterPro" id="IPR006382">
    <property type="entry name" value="PGPase"/>
</dbReference>
<feature type="binding site" evidence="5">
    <location>
        <position position="184"/>
    </location>
    <ligand>
        <name>Mg(2+)</name>
        <dbReference type="ChEBI" id="CHEBI:18420"/>
    </ligand>
</feature>
<evidence type="ECO:0000313" key="8">
    <source>
        <dbReference type="Proteomes" id="UP001281203"/>
    </source>
</evidence>
<comment type="function">
    <text evidence="5">Catalyzes the dephosphorylation of 2-phosphoglycolate.</text>
</comment>
<comment type="caution">
    <text evidence="7">The sequence shown here is derived from an EMBL/GenBank/DDBJ whole genome shotgun (WGS) entry which is preliminary data.</text>
</comment>
<dbReference type="Pfam" id="PF08282">
    <property type="entry name" value="Hydrolase_3"/>
    <property type="match status" value="2"/>
</dbReference>
<keyword evidence="4 5" id="KW-0119">Carbohydrate metabolism</keyword>
<dbReference type="SFLD" id="SFLDF00446">
    <property type="entry name" value="phosphoglycolate_phosphatase_3"/>
    <property type="match status" value="1"/>
</dbReference>
<comment type="similarity">
    <text evidence="5">Belongs to the archaeal SPP-like hydrolase family.</text>
</comment>
<dbReference type="RefSeq" id="WP_317063462.1">
    <property type="nucleotide sequence ID" value="NZ_WBKO01000001.1"/>
</dbReference>
<keyword evidence="2 5" id="KW-0378">Hydrolase</keyword>
<dbReference type="NCBIfam" id="TIGR01484">
    <property type="entry name" value="HAD-SF-IIB"/>
    <property type="match status" value="1"/>
</dbReference>
<dbReference type="EC" id="3.1.3.18" evidence="5 6"/>
<feature type="binding site" evidence="5">
    <location>
        <position position="157"/>
    </location>
    <ligand>
        <name>substrate</name>
    </ligand>
</feature>
<dbReference type="SFLD" id="SFLDG01140">
    <property type="entry name" value="C2.B:_Phosphomannomutase_and_P"/>
    <property type="match status" value="1"/>
</dbReference>
<dbReference type="NCBIfam" id="TIGR01487">
    <property type="entry name" value="Pglycolate_arch"/>
    <property type="match status" value="1"/>
</dbReference>
<organism evidence="7 8">
    <name type="scientific">Methanoculleus caldifontis</name>
    <dbReference type="NCBI Taxonomy" id="2651577"/>
    <lineage>
        <taxon>Archaea</taxon>
        <taxon>Methanobacteriati</taxon>
        <taxon>Methanobacteriota</taxon>
        <taxon>Stenosarchaea group</taxon>
        <taxon>Methanomicrobia</taxon>
        <taxon>Methanomicrobiales</taxon>
        <taxon>Methanomicrobiaceae</taxon>
        <taxon>Methanoculleus</taxon>
    </lineage>
</organism>
<dbReference type="EMBL" id="WBKO01000001">
    <property type="protein sequence ID" value="MDV2480496.1"/>
    <property type="molecule type" value="Genomic_DNA"/>
</dbReference>
<keyword evidence="3 5" id="KW-0460">Magnesium</keyword>
<dbReference type="Proteomes" id="UP001281203">
    <property type="component" value="Unassembled WGS sequence"/>
</dbReference>
<dbReference type="Gene3D" id="3.40.50.1000">
    <property type="entry name" value="HAD superfamily/HAD-like"/>
    <property type="match status" value="1"/>
</dbReference>
<dbReference type="InterPro" id="IPR036412">
    <property type="entry name" value="HAD-like_sf"/>
</dbReference>
<dbReference type="PANTHER" id="PTHR10000">
    <property type="entry name" value="PHOSPHOSERINE PHOSPHATASE"/>
    <property type="match status" value="1"/>
</dbReference>
<dbReference type="InterPro" id="IPR006379">
    <property type="entry name" value="HAD-SF_hydro_IIB"/>
</dbReference>
<comment type="cofactor">
    <cofactor evidence="5">
        <name>Mg(2+)</name>
        <dbReference type="ChEBI" id="CHEBI:18420"/>
    </cofactor>
</comment>
<evidence type="ECO:0000313" key="7">
    <source>
        <dbReference type="EMBL" id="MDV2480496.1"/>
    </source>
</evidence>
<dbReference type="SFLD" id="SFLDG01144">
    <property type="entry name" value="C2.B.4:_PGP_Like"/>
    <property type="match status" value="1"/>
</dbReference>
<gene>
    <name evidence="7" type="ORF">F8E02_00445</name>
</gene>
<evidence type="ECO:0000256" key="6">
    <source>
        <dbReference type="NCBIfam" id="TIGR01487"/>
    </source>
</evidence>
<dbReference type="CDD" id="cd07514">
    <property type="entry name" value="HAD_Pase"/>
    <property type="match status" value="1"/>
</dbReference>
<reference evidence="7 8" key="1">
    <citation type="submission" date="2019-10" db="EMBL/GenBank/DDBJ databases">
        <title>Isolation and characterization of Methanoculleus sp. Wushi-C6 from a hot spring well.</title>
        <authorList>
            <person name="Chen S.-C."/>
            <person name="Lan Z.-H."/>
            <person name="You Y.-T."/>
            <person name="Lai M.-C."/>
        </authorList>
    </citation>
    <scope>NUCLEOTIDE SEQUENCE [LARGE SCALE GENOMIC DNA]</scope>
    <source>
        <strain evidence="7 8">Wushi-C6</strain>
    </source>
</reference>
<dbReference type="Gene3D" id="3.90.1070.10">
    <property type="match status" value="1"/>
</dbReference>
<evidence type="ECO:0000256" key="1">
    <source>
        <dbReference type="ARBA" id="ARBA00022723"/>
    </source>
</evidence>
<protein>
    <recommendedName>
        <fullName evidence="5 6">Phosphoglycolate phosphatase</fullName>
        <shortName evidence="5">PGP</shortName>
        <shortName evidence="5">PGPase</shortName>
        <ecNumber evidence="5 6">3.1.3.18</ecNumber>
    </recommendedName>
</protein>
<evidence type="ECO:0000256" key="3">
    <source>
        <dbReference type="ARBA" id="ARBA00022842"/>
    </source>
</evidence>
<name>A0ABU3WXP5_9EURY</name>
<dbReference type="GO" id="GO:0008967">
    <property type="term" value="F:phosphoglycolate phosphatase activity"/>
    <property type="evidence" value="ECO:0007669"/>
    <property type="project" value="UniProtKB-EC"/>
</dbReference>
<keyword evidence="1 5" id="KW-0479">Metal-binding</keyword>
<feature type="binding site" evidence="5">
    <location>
        <position position="180"/>
    </location>
    <ligand>
        <name>Mg(2+)</name>
        <dbReference type="ChEBI" id="CHEBI:18420"/>
    </ligand>
</feature>
<proteinExistence type="inferred from homology"/>
<dbReference type="InterPro" id="IPR023214">
    <property type="entry name" value="HAD_sf"/>
</dbReference>
<keyword evidence="8" id="KW-1185">Reference proteome</keyword>
<dbReference type="NCBIfam" id="TIGR01482">
    <property type="entry name" value="SPP-subfamily"/>
    <property type="match status" value="1"/>
</dbReference>